<sequence>MTRADQIAPRDANERTVLGFYTNLMKKDLDAFAELWAEDAVQDMPFAAGVAVLEPAWHGKEKLLSYYRKSIPNRRDHVFEIDKLHRTTDPDVIIVEAAGRSTIGETGRLYDQRYVFVFHLRDGRIVLNREHFNPIVWQQAFAGTAVTANPDPSAARSATGPGTRADAFLPQTPQEAVAIDFYRLLMKRDFDAWGALFTEDATQFNPFMPAKEGLKQTFQGRDYIVHHYRTVLEKRRGPDFTIYGLHQSTDPNVVIVEAGGRSEVPETGRVYDQRYVMIVNLREGKIASTREYFNPLVFQNAFDGFLVGEGVVPN</sequence>
<evidence type="ECO:0000259" key="1">
    <source>
        <dbReference type="Pfam" id="PF12680"/>
    </source>
</evidence>
<dbReference type="AlphaFoldDB" id="A0A2P7SS16"/>
<dbReference type="OrthoDB" id="2083380at2"/>
<reference evidence="2 3" key="1">
    <citation type="submission" date="2018-03" db="EMBL/GenBank/DDBJ databases">
        <title>The draft genome of Mesorhizobium sp. 6GN-30.</title>
        <authorList>
            <person name="Liu L."/>
            <person name="Li L."/>
            <person name="Wang T."/>
            <person name="Zhang X."/>
            <person name="Liang L."/>
        </authorList>
    </citation>
    <scope>NUCLEOTIDE SEQUENCE [LARGE SCALE GENOMIC DNA]</scope>
    <source>
        <strain evidence="2 3">6GN30</strain>
    </source>
</reference>
<dbReference type="RefSeq" id="WP_106770613.1">
    <property type="nucleotide sequence ID" value="NZ_PXYK01000002.1"/>
</dbReference>
<dbReference type="EMBL" id="PXYK01000002">
    <property type="protein sequence ID" value="PSJ65273.1"/>
    <property type="molecule type" value="Genomic_DNA"/>
</dbReference>
<dbReference type="Proteomes" id="UP000241229">
    <property type="component" value="Unassembled WGS sequence"/>
</dbReference>
<evidence type="ECO:0000313" key="2">
    <source>
        <dbReference type="EMBL" id="PSJ65273.1"/>
    </source>
</evidence>
<accession>A0A2P7SS16</accession>
<comment type="caution">
    <text evidence="2">The sequence shown here is derived from an EMBL/GenBank/DDBJ whole genome shotgun (WGS) entry which is preliminary data.</text>
</comment>
<dbReference type="PANTHER" id="PTHR41252:SF1">
    <property type="entry name" value="BLR2505 PROTEIN"/>
    <property type="match status" value="1"/>
</dbReference>
<dbReference type="Pfam" id="PF12680">
    <property type="entry name" value="SnoaL_2"/>
    <property type="match status" value="2"/>
</dbReference>
<organism evidence="2 3">
    <name type="scientific">Kumtagia ephedrae</name>
    <dbReference type="NCBI Taxonomy" id="2116701"/>
    <lineage>
        <taxon>Bacteria</taxon>
        <taxon>Pseudomonadati</taxon>
        <taxon>Pseudomonadota</taxon>
        <taxon>Alphaproteobacteria</taxon>
        <taxon>Hyphomicrobiales</taxon>
        <taxon>Phyllobacteriaceae</taxon>
        <taxon>Kumtagia</taxon>
    </lineage>
</organism>
<dbReference type="InterPro" id="IPR032710">
    <property type="entry name" value="NTF2-like_dom_sf"/>
</dbReference>
<feature type="domain" description="SnoaL-like" evidence="1">
    <location>
        <begin position="19"/>
        <end position="126"/>
    </location>
</feature>
<dbReference type="InterPro" id="IPR037401">
    <property type="entry name" value="SnoaL-like"/>
</dbReference>
<proteinExistence type="predicted"/>
<gene>
    <name evidence="2" type="ORF">C7I84_02700</name>
</gene>
<dbReference type="Gene3D" id="3.10.450.50">
    <property type="match status" value="2"/>
</dbReference>
<dbReference type="SUPFAM" id="SSF54427">
    <property type="entry name" value="NTF2-like"/>
    <property type="match status" value="2"/>
</dbReference>
<dbReference type="PANTHER" id="PTHR41252">
    <property type="entry name" value="BLR2505 PROTEIN"/>
    <property type="match status" value="1"/>
</dbReference>
<protein>
    <recommendedName>
        <fullName evidence="1">SnoaL-like domain-containing protein</fullName>
    </recommendedName>
</protein>
<keyword evidence="3" id="KW-1185">Reference proteome</keyword>
<feature type="domain" description="SnoaL-like" evidence="1">
    <location>
        <begin position="180"/>
        <end position="288"/>
    </location>
</feature>
<name>A0A2P7SS16_9HYPH</name>
<evidence type="ECO:0000313" key="3">
    <source>
        <dbReference type="Proteomes" id="UP000241229"/>
    </source>
</evidence>